<name>A0ABN4WS44_9HYPH</name>
<sequence>MGSNPIARSNSTEGSRKPAFERMLVFLFLLRDWRLAARYRQYFKVRLNIDTNPAPNLNEVAGARE</sequence>
<reference evidence="1 2" key="1">
    <citation type="submission" date="2017-02" db="EMBL/GenBank/DDBJ databases">
        <authorList>
            <person name="Jeong S."/>
        </authorList>
    </citation>
    <scope>NUCLEOTIDE SEQUENCE [LARGE SCALE GENOMIC DNA]</scope>
    <source>
        <strain evidence="1 2">RMAR6-6</strain>
    </source>
</reference>
<protein>
    <submittedName>
        <fullName evidence="1">Uncharacterized protein</fullName>
    </submittedName>
</protein>
<organism evidence="1 2">
    <name type="scientific">Roseibium algicola</name>
    <dbReference type="NCBI Taxonomy" id="2857014"/>
    <lineage>
        <taxon>Bacteria</taxon>
        <taxon>Pseudomonadati</taxon>
        <taxon>Pseudomonadota</taxon>
        <taxon>Alphaproteobacteria</taxon>
        <taxon>Hyphomicrobiales</taxon>
        <taxon>Stappiaceae</taxon>
        <taxon>Roseibium</taxon>
    </lineage>
</organism>
<dbReference type="EMBL" id="CP019630">
    <property type="protein sequence ID" value="AQQ04545.1"/>
    <property type="molecule type" value="Genomic_DNA"/>
</dbReference>
<dbReference type="Proteomes" id="UP000188174">
    <property type="component" value="Chromosome"/>
</dbReference>
<keyword evidence="2" id="KW-1185">Reference proteome</keyword>
<gene>
    <name evidence="1" type="ORF">B0E33_13940</name>
</gene>
<accession>A0ABN4WS44</accession>
<proteinExistence type="predicted"/>
<evidence type="ECO:0000313" key="2">
    <source>
        <dbReference type="Proteomes" id="UP000188174"/>
    </source>
</evidence>
<evidence type="ECO:0000313" key="1">
    <source>
        <dbReference type="EMBL" id="AQQ04545.1"/>
    </source>
</evidence>